<evidence type="ECO:0000313" key="3">
    <source>
        <dbReference type="Proteomes" id="UP001492541"/>
    </source>
</evidence>
<feature type="transmembrane region" description="Helical" evidence="1">
    <location>
        <begin position="16"/>
        <end position="37"/>
    </location>
</feature>
<gene>
    <name evidence="2" type="ORF">LPQ35_01460</name>
</gene>
<feature type="transmembrane region" description="Helical" evidence="1">
    <location>
        <begin position="100"/>
        <end position="119"/>
    </location>
</feature>
<feature type="transmembrane region" description="Helical" evidence="1">
    <location>
        <begin position="43"/>
        <end position="64"/>
    </location>
</feature>
<reference evidence="2 3" key="1">
    <citation type="submission" date="2021-11" db="EMBL/GenBank/DDBJ databases">
        <title>Whole genome of Geoglobus acetivorans.</title>
        <authorList>
            <person name="Liu D."/>
        </authorList>
    </citation>
    <scope>NUCLEOTIDE SEQUENCE [LARGE SCALE GENOMIC DNA]</scope>
    <source>
        <strain evidence="2 3">SBH6</strain>
    </source>
</reference>
<dbReference type="GeneID" id="90448311"/>
<evidence type="ECO:0000256" key="1">
    <source>
        <dbReference type="SAM" id="Phobius"/>
    </source>
</evidence>
<keyword evidence="3" id="KW-1185">Reference proteome</keyword>
<keyword evidence="1" id="KW-0472">Membrane</keyword>
<accession>A0ABZ3H5Y2</accession>
<dbReference type="RefSeq" id="WP_193806530.1">
    <property type="nucleotide sequence ID" value="NZ_CP087714.1"/>
</dbReference>
<dbReference type="Proteomes" id="UP001492541">
    <property type="component" value="Chromosome"/>
</dbReference>
<keyword evidence="1" id="KW-0812">Transmembrane</keyword>
<name>A0ABZ3H5Y2_GEOAI</name>
<proteinExistence type="predicted"/>
<protein>
    <recommendedName>
        <fullName evidence="4">DUF5673 domain-containing protein</fullName>
    </recommendedName>
</protein>
<organism evidence="2 3">
    <name type="scientific">Geoglobus acetivorans</name>
    <dbReference type="NCBI Taxonomy" id="565033"/>
    <lineage>
        <taxon>Archaea</taxon>
        <taxon>Methanobacteriati</taxon>
        <taxon>Methanobacteriota</taxon>
        <taxon>Archaeoglobi</taxon>
        <taxon>Archaeoglobales</taxon>
        <taxon>Archaeoglobaceae</taxon>
        <taxon>Geoglobus</taxon>
    </lineage>
</organism>
<sequence length="208" mass="23754">MYAKEIRYSMSAKHRIMLVAGTSFFAISGFMLAYATYRASGMVELLASVLIFIASLLTMIFVVFRVERESVRVDDVSIRPIAETRVKPGEVIRAIIRLEFFWIITLVYLVPGLLFSLITERYVNSLIFPAVYMALLGGIAGRLSQKTVLAEEGIVIDGKLTRWDRIHGYRIEDRLVVLYGKFREPVAVIPDMPYVMDFLAKLRYNQNV</sequence>
<feature type="transmembrane region" description="Helical" evidence="1">
    <location>
        <begin position="125"/>
        <end position="143"/>
    </location>
</feature>
<evidence type="ECO:0000313" key="2">
    <source>
        <dbReference type="EMBL" id="XAT64061.1"/>
    </source>
</evidence>
<evidence type="ECO:0008006" key="4">
    <source>
        <dbReference type="Google" id="ProtNLM"/>
    </source>
</evidence>
<dbReference type="EMBL" id="CP087714">
    <property type="protein sequence ID" value="XAT64061.1"/>
    <property type="molecule type" value="Genomic_DNA"/>
</dbReference>
<keyword evidence="1" id="KW-1133">Transmembrane helix</keyword>